<feature type="domain" description="Protein kinase" evidence="29">
    <location>
        <begin position="684"/>
        <end position="959"/>
    </location>
</feature>
<evidence type="ECO:0000256" key="16">
    <source>
        <dbReference type="ARBA" id="ARBA00022840"/>
    </source>
</evidence>
<protein>
    <recommendedName>
        <fullName evidence="25">Receptor kinase-like protein Xa21</fullName>
        <ecNumber evidence="5">2.7.11.1</ecNumber>
    </recommendedName>
</protein>
<dbReference type="GO" id="GO:0005524">
    <property type="term" value="F:ATP binding"/>
    <property type="evidence" value="ECO:0007669"/>
    <property type="project" value="UniProtKB-UniRule"/>
</dbReference>
<keyword evidence="10" id="KW-0808">Transferase</keyword>
<evidence type="ECO:0000256" key="8">
    <source>
        <dbReference type="ARBA" id="ARBA00022553"/>
    </source>
</evidence>
<dbReference type="Gene3D" id="3.80.10.10">
    <property type="entry name" value="Ribonuclease Inhibitor"/>
    <property type="match status" value="5"/>
</dbReference>
<comment type="catalytic activity">
    <reaction evidence="21">
        <text>L-threonyl-[protein] + ATP = O-phospho-L-threonyl-[protein] + ADP + H(+)</text>
        <dbReference type="Rhea" id="RHEA:46608"/>
        <dbReference type="Rhea" id="RHEA-COMP:11060"/>
        <dbReference type="Rhea" id="RHEA-COMP:11605"/>
        <dbReference type="ChEBI" id="CHEBI:15378"/>
        <dbReference type="ChEBI" id="CHEBI:30013"/>
        <dbReference type="ChEBI" id="CHEBI:30616"/>
        <dbReference type="ChEBI" id="CHEBI:61977"/>
        <dbReference type="ChEBI" id="CHEBI:456216"/>
        <dbReference type="EC" id="2.7.11.1"/>
    </reaction>
</comment>
<keyword evidence="11 27" id="KW-0812">Transmembrane</keyword>
<dbReference type="FunFam" id="3.80.10.10:FF:000299">
    <property type="entry name" value="Piriformospora indica-insensitive protein 2"/>
    <property type="match status" value="1"/>
</dbReference>
<dbReference type="Pfam" id="PF13855">
    <property type="entry name" value="LRR_8"/>
    <property type="match status" value="1"/>
</dbReference>
<dbReference type="Gene3D" id="1.10.510.10">
    <property type="entry name" value="Transferase(Phosphotransferase) domain 1"/>
    <property type="match status" value="1"/>
</dbReference>
<dbReference type="InterPro" id="IPR008271">
    <property type="entry name" value="Ser/Thr_kinase_AS"/>
</dbReference>
<evidence type="ECO:0000256" key="7">
    <source>
        <dbReference type="ARBA" id="ARBA00022527"/>
    </source>
</evidence>
<dbReference type="SUPFAM" id="SSF52058">
    <property type="entry name" value="L domain-like"/>
    <property type="match status" value="2"/>
</dbReference>
<feature type="signal peptide" evidence="28">
    <location>
        <begin position="1"/>
        <end position="20"/>
    </location>
</feature>
<dbReference type="Gene3D" id="3.30.200.20">
    <property type="entry name" value="Phosphorylase Kinase, domain 1"/>
    <property type="match status" value="1"/>
</dbReference>
<dbReference type="PANTHER" id="PTHR27008:SF499">
    <property type="entry name" value="OS06G0581500 PROTEIN"/>
    <property type="match status" value="1"/>
</dbReference>
<evidence type="ECO:0000259" key="29">
    <source>
        <dbReference type="PROSITE" id="PS50011"/>
    </source>
</evidence>
<evidence type="ECO:0000256" key="26">
    <source>
        <dbReference type="PROSITE-ProRule" id="PRU10141"/>
    </source>
</evidence>
<keyword evidence="18 27" id="KW-0472">Membrane</keyword>
<comment type="similarity">
    <text evidence="4">Belongs to the protein kinase superfamily. Ser/Thr protein kinase family.</text>
</comment>
<dbReference type="Pfam" id="PF00069">
    <property type="entry name" value="Pkinase"/>
    <property type="match status" value="1"/>
</dbReference>
<evidence type="ECO:0000256" key="17">
    <source>
        <dbReference type="ARBA" id="ARBA00022989"/>
    </source>
</evidence>
<evidence type="ECO:0000256" key="18">
    <source>
        <dbReference type="ARBA" id="ARBA00023136"/>
    </source>
</evidence>
<feature type="transmembrane region" description="Helical" evidence="27">
    <location>
        <begin position="625"/>
        <end position="649"/>
    </location>
</feature>
<keyword evidence="19" id="KW-0675">Receptor</keyword>
<evidence type="ECO:0000256" key="22">
    <source>
        <dbReference type="ARBA" id="ARBA00048679"/>
    </source>
</evidence>
<dbReference type="OrthoDB" id="676979at2759"/>
<dbReference type="InterPro" id="IPR013210">
    <property type="entry name" value="LRR_N_plant-typ"/>
</dbReference>
<evidence type="ECO:0000256" key="19">
    <source>
        <dbReference type="ARBA" id="ARBA00023170"/>
    </source>
</evidence>
<keyword evidence="7" id="KW-0723">Serine/threonine-protein kinase</keyword>
<keyword evidence="12 28" id="KW-0732">Signal</keyword>
<dbReference type="SMART" id="SM00220">
    <property type="entry name" value="S_TKc"/>
    <property type="match status" value="1"/>
</dbReference>
<dbReference type="AlphaFoldDB" id="A0A8T3BXL0"/>
<evidence type="ECO:0000256" key="9">
    <source>
        <dbReference type="ARBA" id="ARBA00022614"/>
    </source>
</evidence>
<dbReference type="PROSITE" id="PS00107">
    <property type="entry name" value="PROTEIN_KINASE_ATP"/>
    <property type="match status" value="1"/>
</dbReference>
<proteinExistence type="inferred from homology"/>
<evidence type="ECO:0000256" key="20">
    <source>
        <dbReference type="ARBA" id="ARBA00023180"/>
    </source>
</evidence>
<evidence type="ECO:0000256" key="6">
    <source>
        <dbReference type="ARBA" id="ARBA00022475"/>
    </source>
</evidence>
<organism evidence="30 31">
    <name type="scientific">Dendrobium nobile</name>
    <name type="common">Orchid</name>
    <dbReference type="NCBI Taxonomy" id="94219"/>
    <lineage>
        <taxon>Eukaryota</taxon>
        <taxon>Viridiplantae</taxon>
        <taxon>Streptophyta</taxon>
        <taxon>Embryophyta</taxon>
        <taxon>Tracheophyta</taxon>
        <taxon>Spermatophyta</taxon>
        <taxon>Magnoliopsida</taxon>
        <taxon>Liliopsida</taxon>
        <taxon>Asparagales</taxon>
        <taxon>Orchidaceae</taxon>
        <taxon>Epidendroideae</taxon>
        <taxon>Malaxideae</taxon>
        <taxon>Dendrobiinae</taxon>
        <taxon>Dendrobium</taxon>
    </lineage>
</organism>
<evidence type="ECO:0000256" key="23">
    <source>
        <dbReference type="ARBA" id="ARBA00054320"/>
    </source>
</evidence>
<evidence type="ECO:0000256" key="3">
    <source>
        <dbReference type="ARBA" id="ARBA00004479"/>
    </source>
</evidence>
<evidence type="ECO:0000256" key="25">
    <source>
        <dbReference type="ARBA" id="ARBA00072040"/>
    </source>
</evidence>
<dbReference type="InterPro" id="IPR017441">
    <property type="entry name" value="Protein_kinase_ATP_BS"/>
</dbReference>
<dbReference type="FunFam" id="1.10.510.10:FF:000358">
    <property type="entry name" value="Putative leucine-rich repeat receptor-like serine/threonine-protein kinase"/>
    <property type="match status" value="1"/>
</dbReference>
<evidence type="ECO:0000256" key="27">
    <source>
        <dbReference type="SAM" id="Phobius"/>
    </source>
</evidence>
<comment type="function">
    <text evidence="24">The processed protein kinase Xa21 chain released by protein cleavage after X.oryzae pv. oryzae protein Ax21 detection translocates into the nucleus where it can bind and regulate WRKY62, a transcription factor. Confers resistance to the bacterial pathogen X.oryzae pv. oryzae (Xoo).</text>
</comment>
<gene>
    <name evidence="30" type="ORF">KFK09_003436</name>
</gene>
<evidence type="ECO:0000256" key="1">
    <source>
        <dbReference type="ARBA" id="ARBA00004162"/>
    </source>
</evidence>
<evidence type="ECO:0000256" key="14">
    <source>
        <dbReference type="ARBA" id="ARBA00022741"/>
    </source>
</evidence>
<keyword evidence="13" id="KW-0677">Repeat</keyword>
<dbReference type="FunFam" id="3.30.200.20:FF:000432">
    <property type="entry name" value="LRR receptor-like serine/threonine-protein kinase EFR"/>
    <property type="match status" value="1"/>
</dbReference>
<dbReference type="InterPro" id="IPR051809">
    <property type="entry name" value="Plant_receptor-like_S/T_kinase"/>
</dbReference>
<dbReference type="EMBL" id="JAGYWB010000004">
    <property type="protein sequence ID" value="KAI0524072.1"/>
    <property type="molecule type" value="Genomic_DNA"/>
</dbReference>
<dbReference type="SUPFAM" id="SSF56112">
    <property type="entry name" value="Protein kinase-like (PK-like)"/>
    <property type="match status" value="1"/>
</dbReference>
<evidence type="ECO:0000256" key="21">
    <source>
        <dbReference type="ARBA" id="ARBA00047899"/>
    </source>
</evidence>
<dbReference type="GO" id="GO:0004674">
    <property type="term" value="F:protein serine/threonine kinase activity"/>
    <property type="evidence" value="ECO:0007669"/>
    <property type="project" value="UniProtKB-KW"/>
</dbReference>
<accession>A0A8T3BXL0</accession>
<keyword evidence="9" id="KW-0433">Leucine-rich repeat</keyword>
<comment type="subcellular location">
    <subcellularLocation>
        <location evidence="1">Cell membrane</location>
        <topology evidence="1">Single-pass membrane protein</topology>
    </subcellularLocation>
    <subcellularLocation>
        <location evidence="2">Endoplasmic reticulum membrane</location>
        <topology evidence="2">Single-pass membrane protein</topology>
    </subcellularLocation>
    <subcellularLocation>
        <location evidence="3">Membrane</location>
        <topology evidence="3">Single-pass type I membrane protein</topology>
    </subcellularLocation>
</comment>
<evidence type="ECO:0000256" key="11">
    <source>
        <dbReference type="ARBA" id="ARBA00022692"/>
    </source>
</evidence>
<evidence type="ECO:0000256" key="5">
    <source>
        <dbReference type="ARBA" id="ARBA00012513"/>
    </source>
</evidence>
<comment type="function">
    <text evidence="23">Receptor kinase that detects X.oryzae pv. oryzae protein Ax21 to promote innate immunity. Following X.oryzae pv. oryzae protein Ax21 detection, undergoes cleavage, releasing the processed protein kinase Xa21 chain.</text>
</comment>
<dbReference type="Proteomes" id="UP000829196">
    <property type="component" value="Unassembled WGS sequence"/>
</dbReference>
<evidence type="ECO:0000256" key="10">
    <source>
        <dbReference type="ARBA" id="ARBA00022679"/>
    </source>
</evidence>
<evidence type="ECO:0000313" key="30">
    <source>
        <dbReference type="EMBL" id="KAI0524072.1"/>
    </source>
</evidence>
<dbReference type="PROSITE" id="PS50011">
    <property type="entry name" value="PROTEIN_KINASE_DOM"/>
    <property type="match status" value="1"/>
</dbReference>
<dbReference type="InterPro" id="IPR001611">
    <property type="entry name" value="Leu-rich_rpt"/>
</dbReference>
<keyword evidence="31" id="KW-1185">Reference proteome</keyword>
<sequence length="996" mass="110364">MNLITPSIFFFFFFFFLCNSSPSHSPQTTASTDKLALLHFKSLLTDPTNSLFSWNSSLHFCQWERVDCSITGRVTTLELTSLQLAGPISPSICNLTFLKSLELTDNNLIGAIPAEIDRLSNLVNLTLKLNYLTGEIPAIIVRCSKLQFVNLRSNLFIGEIPREIGLMSNLQSIDFTDNKLVGSIPESIGKLANLQTLLMERNKFTGELPPSFFNLSLLSNVHLGFNNLEGTLPSSMFVTLPYIKHFLLTSNHFHGSIPASVSNASYLIELDLSRNGFSGIIPSKLGNSQYLWWVLLYSNQLEANEVSDWDFMESLANCSYLKTLKLFDNKLGGVLPTYLANLSSGITEISIAQNQIAGNLPAEIGNLVDLTIFEADNNLLIGSLPPSIGRLKSLHRLTLQGNKFNGQIPDSLSNLFDLNQLYLQNNMFGGSIPSSFGKLESLQELDLSWNRFSGEIPKEMLSLRYLSVHLDLSNNMFTGSLPGEIGNLEYLKSFATANNKLSGEIPSSLGNCLSIEYLFLQGNSFQGAIPQSLSNLKGLRKLDLSHNNLDQNIPMFLGNFYMLQLLNLSFNELKGEVPANGVFKNSYAVSLYGNKQLCGGDNKLHLPLCDHEHSSSSKGKKHLKLALKIVIPVIGTLLCLSFGIFNFIILCRAKRKQKKPSFNPVEGQFKRTSYAELIKATDQFSSSNLIGVGSFGSVYKGIIEPGETIIAVKVLNLEREGALNSFMAECKALRDIRHRNLVKLLTVCSSIDFSGNSFMALVLQYMPNGSLDQWLHQRGSIAETNMLSFLQRLSIAIDVASALDYLHNLGHAPIVHCDLKPSNVLLDEEMSAHLGDFGLAKILLDIDENQAASIGIKGTIGYVPPCEFSNTLKYGMGSKSSPQGDVYSYGIMLLELFTGRRPTDEIFKHDLSLRDYAESSDIDNLVEIIDPCLISEAQNRDLDSRFDILKELKCLDSVIKIGLLCSLDDPKQRMEVVDVISQLNVIRKTLENILNL</sequence>
<keyword evidence="17 27" id="KW-1133">Transmembrane helix</keyword>
<evidence type="ECO:0000256" key="12">
    <source>
        <dbReference type="ARBA" id="ARBA00022729"/>
    </source>
</evidence>
<comment type="caution">
    <text evidence="30">The sequence shown here is derived from an EMBL/GenBank/DDBJ whole genome shotgun (WGS) entry which is preliminary data.</text>
</comment>
<dbReference type="Pfam" id="PF00560">
    <property type="entry name" value="LRR_1"/>
    <property type="match status" value="6"/>
</dbReference>
<dbReference type="InterPro" id="IPR000719">
    <property type="entry name" value="Prot_kinase_dom"/>
</dbReference>
<evidence type="ECO:0000256" key="13">
    <source>
        <dbReference type="ARBA" id="ARBA00022737"/>
    </source>
</evidence>
<evidence type="ECO:0000256" key="24">
    <source>
        <dbReference type="ARBA" id="ARBA00056628"/>
    </source>
</evidence>
<comment type="catalytic activity">
    <reaction evidence="22">
        <text>L-seryl-[protein] + ATP = O-phospho-L-seryl-[protein] + ADP + H(+)</text>
        <dbReference type="Rhea" id="RHEA:17989"/>
        <dbReference type="Rhea" id="RHEA-COMP:9863"/>
        <dbReference type="Rhea" id="RHEA-COMP:11604"/>
        <dbReference type="ChEBI" id="CHEBI:15378"/>
        <dbReference type="ChEBI" id="CHEBI:29999"/>
        <dbReference type="ChEBI" id="CHEBI:30616"/>
        <dbReference type="ChEBI" id="CHEBI:83421"/>
        <dbReference type="ChEBI" id="CHEBI:456216"/>
        <dbReference type="EC" id="2.7.11.1"/>
    </reaction>
</comment>
<dbReference type="SMART" id="SM00369">
    <property type="entry name" value="LRR_TYP"/>
    <property type="match status" value="6"/>
</dbReference>
<keyword evidence="16 26" id="KW-0067">ATP-binding</keyword>
<dbReference type="GO" id="GO:0005789">
    <property type="term" value="C:endoplasmic reticulum membrane"/>
    <property type="evidence" value="ECO:0007669"/>
    <property type="project" value="UniProtKB-SubCell"/>
</dbReference>
<dbReference type="FunFam" id="3.80.10.10:FF:000288">
    <property type="entry name" value="LRR receptor-like serine/threonine-protein kinase EFR"/>
    <property type="match status" value="1"/>
</dbReference>
<reference evidence="30" key="1">
    <citation type="journal article" date="2022" name="Front. Genet.">
        <title>Chromosome-Scale Assembly of the Dendrobium nobile Genome Provides Insights Into the Molecular Mechanism of the Biosynthesis of the Medicinal Active Ingredient of Dendrobium.</title>
        <authorList>
            <person name="Xu Q."/>
            <person name="Niu S.-C."/>
            <person name="Li K.-L."/>
            <person name="Zheng P.-J."/>
            <person name="Zhang X.-J."/>
            <person name="Jia Y."/>
            <person name="Liu Y."/>
            <person name="Niu Y.-X."/>
            <person name="Yu L.-H."/>
            <person name="Chen D.-F."/>
            <person name="Zhang G.-Q."/>
        </authorList>
    </citation>
    <scope>NUCLEOTIDE SEQUENCE</scope>
    <source>
        <tissue evidence="30">Leaf</tissue>
    </source>
</reference>
<keyword evidence="20" id="KW-0325">Glycoprotein</keyword>
<dbReference type="SMR" id="A0A8T3BXL0"/>
<evidence type="ECO:0000313" key="31">
    <source>
        <dbReference type="Proteomes" id="UP000829196"/>
    </source>
</evidence>
<dbReference type="InterPro" id="IPR011009">
    <property type="entry name" value="Kinase-like_dom_sf"/>
</dbReference>
<evidence type="ECO:0000256" key="2">
    <source>
        <dbReference type="ARBA" id="ARBA00004389"/>
    </source>
</evidence>
<evidence type="ECO:0000256" key="28">
    <source>
        <dbReference type="SAM" id="SignalP"/>
    </source>
</evidence>
<evidence type="ECO:0000256" key="15">
    <source>
        <dbReference type="ARBA" id="ARBA00022777"/>
    </source>
</evidence>
<dbReference type="InterPro" id="IPR032675">
    <property type="entry name" value="LRR_dom_sf"/>
</dbReference>
<feature type="chain" id="PRO_5035806160" description="Receptor kinase-like protein Xa21" evidence="28">
    <location>
        <begin position="21"/>
        <end position="996"/>
    </location>
</feature>
<keyword evidence="14 26" id="KW-0547">Nucleotide-binding</keyword>
<dbReference type="PANTHER" id="PTHR27008">
    <property type="entry name" value="OS04G0122200 PROTEIN"/>
    <property type="match status" value="1"/>
</dbReference>
<dbReference type="PROSITE" id="PS00108">
    <property type="entry name" value="PROTEIN_KINASE_ST"/>
    <property type="match status" value="1"/>
</dbReference>
<keyword evidence="6" id="KW-1003">Cell membrane</keyword>
<keyword evidence="8" id="KW-0597">Phosphoprotein</keyword>
<dbReference type="Pfam" id="PF08263">
    <property type="entry name" value="LRRNT_2"/>
    <property type="match status" value="1"/>
</dbReference>
<name>A0A8T3BXL0_DENNO</name>
<dbReference type="InterPro" id="IPR003591">
    <property type="entry name" value="Leu-rich_rpt_typical-subtyp"/>
</dbReference>
<evidence type="ECO:0000256" key="4">
    <source>
        <dbReference type="ARBA" id="ARBA00008684"/>
    </source>
</evidence>
<feature type="binding site" evidence="26">
    <location>
        <position position="713"/>
    </location>
    <ligand>
        <name>ATP</name>
        <dbReference type="ChEBI" id="CHEBI:30616"/>
    </ligand>
</feature>
<dbReference type="GO" id="GO:0005886">
    <property type="term" value="C:plasma membrane"/>
    <property type="evidence" value="ECO:0007669"/>
    <property type="project" value="UniProtKB-SubCell"/>
</dbReference>
<dbReference type="FunFam" id="3.80.10.10:FF:000129">
    <property type="entry name" value="Leucine-rich repeat receptor-like kinase"/>
    <property type="match status" value="1"/>
</dbReference>
<keyword evidence="15" id="KW-0418">Kinase</keyword>
<dbReference type="EC" id="2.7.11.1" evidence="5"/>